<organism evidence="1 2">
    <name type="scientific">Peronospora matthiolae</name>
    <dbReference type="NCBI Taxonomy" id="2874970"/>
    <lineage>
        <taxon>Eukaryota</taxon>
        <taxon>Sar</taxon>
        <taxon>Stramenopiles</taxon>
        <taxon>Oomycota</taxon>
        <taxon>Peronosporomycetes</taxon>
        <taxon>Peronosporales</taxon>
        <taxon>Peronosporaceae</taxon>
        <taxon>Peronospora</taxon>
    </lineage>
</organism>
<dbReference type="AlphaFoldDB" id="A0AAV1VFV3"/>
<evidence type="ECO:0000313" key="1">
    <source>
        <dbReference type="EMBL" id="CAK7945067.1"/>
    </source>
</evidence>
<dbReference type="Proteomes" id="UP001162060">
    <property type="component" value="Unassembled WGS sequence"/>
</dbReference>
<dbReference type="EMBL" id="CAKLBY020000312">
    <property type="protein sequence ID" value="CAK7945067.1"/>
    <property type="molecule type" value="Genomic_DNA"/>
</dbReference>
<reference evidence="1" key="1">
    <citation type="submission" date="2024-01" db="EMBL/GenBank/DDBJ databases">
        <authorList>
            <person name="Webb A."/>
        </authorList>
    </citation>
    <scope>NUCLEOTIDE SEQUENCE</scope>
    <source>
        <strain evidence="1">Pm1</strain>
    </source>
</reference>
<comment type="caution">
    <text evidence="1">The sequence shown here is derived from an EMBL/GenBank/DDBJ whole genome shotgun (WGS) entry which is preliminary data.</text>
</comment>
<proteinExistence type="predicted"/>
<sequence>MIVVRNFRPCSNKTMYETTEALEGRSAKTRVDEHDNMKKHLFVAGGTKWTPVIVCQLGLLFMPSMV</sequence>
<gene>
    <name evidence="1" type="ORF">PM001_LOCUS30217</name>
</gene>
<protein>
    <submittedName>
        <fullName evidence="1">Uncharacterized protein</fullName>
    </submittedName>
</protein>
<accession>A0AAV1VFV3</accession>
<evidence type="ECO:0000313" key="2">
    <source>
        <dbReference type="Proteomes" id="UP001162060"/>
    </source>
</evidence>
<name>A0AAV1VFV3_9STRA</name>